<keyword evidence="1" id="KW-0560">Oxidoreductase</keyword>
<name>A0A937R8Y0_9ACTN</name>
<proteinExistence type="predicted"/>
<evidence type="ECO:0000313" key="4">
    <source>
        <dbReference type="Proteomes" id="UP000604475"/>
    </source>
</evidence>
<dbReference type="AlphaFoldDB" id="A0A937R8Y0"/>
<evidence type="ECO:0000259" key="2">
    <source>
        <dbReference type="Pfam" id="PF00248"/>
    </source>
</evidence>
<evidence type="ECO:0000313" key="3">
    <source>
        <dbReference type="EMBL" id="MBL7627858.1"/>
    </source>
</evidence>
<dbReference type="Pfam" id="PF00248">
    <property type="entry name" value="Aldo_ket_red"/>
    <property type="match status" value="1"/>
</dbReference>
<accession>A0A937R8Y0</accession>
<dbReference type="PANTHER" id="PTHR43364">
    <property type="entry name" value="NADH-SPECIFIC METHYLGLYOXAL REDUCTASE-RELATED"/>
    <property type="match status" value="1"/>
</dbReference>
<sequence>MKYRKFGKTGVEVSSQCLGTMTFGRLGSTDPADCVPIIHRALDGGINFIDTADVYSHGECEEIIGQAVKPRRDEVVLATKCFFPMGGRLQRGSSRRWITQAVEDSLRRLGTDRIDLLQIHKLDWDTDLEETLGALTDLVRHGKVLYLGSSSFPADWIVEAQWAAARRGSERFVCEQPQYSIFARSVEQAVLPACQRHGMAVIPWSPLAGGWLTGKYQRGQEPPAGSRYDPTSPFMQGTVSTAAERAAPARFDAVDALRDVAAQAGITLTSLALAFVSSHPAITSTIIGPRTAKHLDDALDAADLELSGDILDAIDKIVPPGADLPGIDHFTQYPSLLPAARRRPPHFAHHGGHDG</sequence>
<dbReference type="GO" id="GO:0016491">
    <property type="term" value="F:oxidoreductase activity"/>
    <property type="evidence" value="ECO:0007669"/>
    <property type="project" value="UniProtKB-KW"/>
</dbReference>
<dbReference type="Proteomes" id="UP000604475">
    <property type="component" value="Unassembled WGS sequence"/>
</dbReference>
<dbReference type="PANTHER" id="PTHR43364:SF4">
    <property type="entry name" value="NAD(P)-LINKED OXIDOREDUCTASE SUPERFAMILY PROTEIN"/>
    <property type="match status" value="1"/>
</dbReference>
<dbReference type="GO" id="GO:0005829">
    <property type="term" value="C:cytosol"/>
    <property type="evidence" value="ECO:0007669"/>
    <property type="project" value="TreeGrafter"/>
</dbReference>
<organism evidence="3 4">
    <name type="scientific">Frankia nepalensis</name>
    <dbReference type="NCBI Taxonomy" id="1836974"/>
    <lineage>
        <taxon>Bacteria</taxon>
        <taxon>Bacillati</taxon>
        <taxon>Actinomycetota</taxon>
        <taxon>Actinomycetes</taxon>
        <taxon>Frankiales</taxon>
        <taxon>Frankiaceae</taxon>
        <taxon>Frankia</taxon>
    </lineage>
</organism>
<dbReference type="RefSeq" id="WP_202999769.1">
    <property type="nucleotide sequence ID" value="NZ_JADWYU010000199.1"/>
</dbReference>
<comment type="caution">
    <text evidence="3">The sequence shown here is derived from an EMBL/GenBank/DDBJ whole genome shotgun (WGS) entry which is preliminary data.</text>
</comment>
<evidence type="ECO:0000256" key="1">
    <source>
        <dbReference type="ARBA" id="ARBA00023002"/>
    </source>
</evidence>
<gene>
    <name evidence="3" type="ORF">I7412_11875</name>
</gene>
<dbReference type="InterPro" id="IPR023210">
    <property type="entry name" value="NADP_OxRdtase_dom"/>
</dbReference>
<protein>
    <submittedName>
        <fullName evidence="3">Aldo/keto reductase</fullName>
    </submittedName>
</protein>
<dbReference type="Gene3D" id="3.20.20.100">
    <property type="entry name" value="NADP-dependent oxidoreductase domain"/>
    <property type="match status" value="1"/>
</dbReference>
<dbReference type="SUPFAM" id="SSF51430">
    <property type="entry name" value="NAD(P)-linked oxidoreductase"/>
    <property type="match status" value="1"/>
</dbReference>
<feature type="domain" description="NADP-dependent oxidoreductase" evidence="2">
    <location>
        <begin position="17"/>
        <end position="317"/>
    </location>
</feature>
<reference evidence="3" key="1">
    <citation type="submission" date="2020-12" db="EMBL/GenBank/DDBJ databases">
        <title>Genomic characterization of non-nitrogen-fixing Frankia strains.</title>
        <authorList>
            <person name="Carlos-Shanley C."/>
            <person name="Guerra T."/>
            <person name="Hahn D."/>
        </authorList>
    </citation>
    <scope>NUCLEOTIDE SEQUENCE</scope>
    <source>
        <strain evidence="3">CN6</strain>
    </source>
</reference>
<dbReference type="FunFam" id="3.20.20.100:FF:000004">
    <property type="entry name" value="Oxidoreductase, aldo/keto reductase"/>
    <property type="match status" value="1"/>
</dbReference>
<dbReference type="InterPro" id="IPR036812">
    <property type="entry name" value="NAD(P)_OxRdtase_dom_sf"/>
</dbReference>
<keyword evidence="4" id="KW-1185">Reference proteome</keyword>
<dbReference type="EMBL" id="JAEACQ010000164">
    <property type="protein sequence ID" value="MBL7627858.1"/>
    <property type="molecule type" value="Genomic_DNA"/>
</dbReference>
<dbReference type="InterPro" id="IPR050523">
    <property type="entry name" value="AKR_Detox_Biosynth"/>
</dbReference>